<evidence type="ECO:0000313" key="8">
    <source>
        <dbReference type="EMBL" id="TEB20168.1"/>
    </source>
</evidence>
<dbReference type="Pfam" id="PF12430">
    <property type="entry name" value="ABA_GPCR"/>
    <property type="match status" value="1"/>
</dbReference>
<dbReference type="InterPro" id="IPR025969">
    <property type="entry name" value="ABA_GPCR_dom"/>
</dbReference>
<protein>
    <submittedName>
        <fullName evidence="8">G protein-coupled receptor 89</fullName>
    </submittedName>
</protein>
<name>A0A4Y7SEZ8_COPMI</name>
<dbReference type="AlphaFoldDB" id="A0A4Y7SEZ8"/>
<comment type="caution">
    <text evidence="8">The sequence shown here is derived from an EMBL/GenBank/DDBJ whole genome shotgun (WGS) entry which is preliminary data.</text>
</comment>
<dbReference type="GO" id="GO:0016020">
    <property type="term" value="C:membrane"/>
    <property type="evidence" value="ECO:0007669"/>
    <property type="project" value="UniProtKB-SubCell"/>
</dbReference>
<dbReference type="Pfam" id="PF12537">
    <property type="entry name" value="GPHR_N"/>
    <property type="match status" value="1"/>
</dbReference>
<dbReference type="OrthoDB" id="264392at2759"/>
<feature type="transmembrane region" description="Helical" evidence="5">
    <location>
        <begin position="458"/>
        <end position="477"/>
    </location>
</feature>
<evidence type="ECO:0000259" key="6">
    <source>
        <dbReference type="Pfam" id="PF12430"/>
    </source>
</evidence>
<feature type="domain" description="Golgi pH regulator conserved" evidence="7">
    <location>
        <begin position="170"/>
        <end position="234"/>
    </location>
</feature>
<keyword evidence="2 5" id="KW-0812">Transmembrane</keyword>
<feature type="transmembrane region" description="Helical" evidence="5">
    <location>
        <begin position="174"/>
        <end position="194"/>
    </location>
</feature>
<dbReference type="Proteomes" id="UP000298030">
    <property type="component" value="Unassembled WGS sequence"/>
</dbReference>
<feature type="transmembrane region" description="Helical" evidence="5">
    <location>
        <begin position="145"/>
        <end position="167"/>
    </location>
</feature>
<dbReference type="PANTHER" id="PTHR15948">
    <property type="entry name" value="G-PROTEIN COUPLED RECEPTOR 89-RELATED"/>
    <property type="match status" value="1"/>
</dbReference>
<gene>
    <name evidence="8" type="ORF">FA13DRAFT_1697023</name>
</gene>
<reference evidence="8 9" key="1">
    <citation type="journal article" date="2019" name="Nat. Ecol. Evol.">
        <title>Megaphylogeny resolves global patterns of mushroom evolution.</title>
        <authorList>
            <person name="Varga T."/>
            <person name="Krizsan K."/>
            <person name="Foldi C."/>
            <person name="Dima B."/>
            <person name="Sanchez-Garcia M."/>
            <person name="Sanchez-Ramirez S."/>
            <person name="Szollosi G.J."/>
            <person name="Szarkandi J.G."/>
            <person name="Papp V."/>
            <person name="Albert L."/>
            <person name="Andreopoulos W."/>
            <person name="Angelini C."/>
            <person name="Antonin V."/>
            <person name="Barry K.W."/>
            <person name="Bougher N.L."/>
            <person name="Buchanan P."/>
            <person name="Buyck B."/>
            <person name="Bense V."/>
            <person name="Catcheside P."/>
            <person name="Chovatia M."/>
            <person name="Cooper J."/>
            <person name="Damon W."/>
            <person name="Desjardin D."/>
            <person name="Finy P."/>
            <person name="Geml J."/>
            <person name="Haridas S."/>
            <person name="Hughes K."/>
            <person name="Justo A."/>
            <person name="Karasinski D."/>
            <person name="Kautmanova I."/>
            <person name="Kiss B."/>
            <person name="Kocsube S."/>
            <person name="Kotiranta H."/>
            <person name="LaButti K.M."/>
            <person name="Lechner B.E."/>
            <person name="Liimatainen K."/>
            <person name="Lipzen A."/>
            <person name="Lukacs Z."/>
            <person name="Mihaltcheva S."/>
            <person name="Morgado L.N."/>
            <person name="Niskanen T."/>
            <person name="Noordeloos M.E."/>
            <person name="Ohm R.A."/>
            <person name="Ortiz-Santana B."/>
            <person name="Ovrebo C."/>
            <person name="Racz N."/>
            <person name="Riley R."/>
            <person name="Savchenko A."/>
            <person name="Shiryaev A."/>
            <person name="Soop K."/>
            <person name="Spirin V."/>
            <person name="Szebenyi C."/>
            <person name="Tomsovsky M."/>
            <person name="Tulloss R.E."/>
            <person name="Uehling J."/>
            <person name="Grigoriev I.V."/>
            <person name="Vagvolgyi C."/>
            <person name="Papp T."/>
            <person name="Martin F.M."/>
            <person name="Miettinen O."/>
            <person name="Hibbett D.S."/>
            <person name="Nagy L.G."/>
        </authorList>
    </citation>
    <scope>NUCLEOTIDE SEQUENCE [LARGE SCALE GENOMIC DNA]</scope>
    <source>
        <strain evidence="8 9">FP101781</strain>
    </source>
</reference>
<organism evidence="8 9">
    <name type="scientific">Coprinellus micaceus</name>
    <name type="common">Glistening ink-cap mushroom</name>
    <name type="synonym">Coprinus micaceus</name>
    <dbReference type="NCBI Taxonomy" id="71717"/>
    <lineage>
        <taxon>Eukaryota</taxon>
        <taxon>Fungi</taxon>
        <taxon>Dikarya</taxon>
        <taxon>Basidiomycota</taxon>
        <taxon>Agaricomycotina</taxon>
        <taxon>Agaricomycetes</taxon>
        <taxon>Agaricomycetidae</taxon>
        <taxon>Agaricales</taxon>
        <taxon>Agaricineae</taxon>
        <taxon>Psathyrellaceae</taxon>
        <taxon>Coprinellus</taxon>
    </lineage>
</organism>
<evidence type="ECO:0000256" key="2">
    <source>
        <dbReference type="ARBA" id="ARBA00022692"/>
    </source>
</evidence>
<comment type="subcellular location">
    <subcellularLocation>
        <location evidence="1">Membrane</location>
        <topology evidence="1">Multi-pass membrane protein</topology>
    </subcellularLocation>
</comment>
<evidence type="ECO:0000256" key="4">
    <source>
        <dbReference type="ARBA" id="ARBA00023136"/>
    </source>
</evidence>
<keyword evidence="8" id="KW-0675">Receptor</keyword>
<feature type="transmembrane region" description="Helical" evidence="5">
    <location>
        <begin position="104"/>
        <end position="125"/>
    </location>
</feature>
<dbReference type="EMBL" id="QPFP01000152">
    <property type="protein sequence ID" value="TEB20168.1"/>
    <property type="molecule type" value="Genomic_DNA"/>
</dbReference>
<dbReference type="InterPro" id="IPR022535">
    <property type="entry name" value="Golgi_pH-regulator_cons_dom"/>
</dbReference>
<feature type="transmembrane region" description="Helical" evidence="5">
    <location>
        <begin position="69"/>
        <end position="92"/>
    </location>
</feature>
<keyword evidence="4 5" id="KW-0472">Membrane</keyword>
<accession>A0A4Y7SEZ8</accession>
<dbReference type="InterPro" id="IPR015672">
    <property type="entry name" value="GPHR/GTG"/>
</dbReference>
<evidence type="ECO:0000259" key="7">
    <source>
        <dbReference type="Pfam" id="PF12537"/>
    </source>
</evidence>
<feature type="transmembrane region" description="Helical" evidence="5">
    <location>
        <begin position="399"/>
        <end position="423"/>
    </location>
</feature>
<keyword evidence="9" id="KW-1185">Reference proteome</keyword>
<feature type="transmembrane region" description="Helical" evidence="5">
    <location>
        <begin position="370"/>
        <end position="387"/>
    </location>
</feature>
<evidence type="ECO:0000256" key="3">
    <source>
        <dbReference type="ARBA" id="ARBA00022989"/>
    </source>
</evidence>
<sequence>MFLRLPLLWGCRHYLLNTLYSDLRGLSTSTASHSDDDIELDDLPAPSTHTPKPGGPDSAFLHESIARWIFSWTFSECCMLFILLIMQGANVFSSSVRLANWRIALGTLVLFTIVTIPAAYGVVLAMGNTGRVSFLRCGPRTLLNFIPVALFVIAFAQVPLPSALIAADMTTATVARLIVVGTVFIGVLSGFGAISNCREYLPFFSGSKKIPSEADIRVAEHALSSVQDDLRQRRLAAHKRANEANQQSWLSRVGTSFRGGDDFTQEMKGLESLEYQMNKNLQGLRKRREAGLQSQTLRGKVTAVLQQLFAVYCVTRILGCLYNLTFLPSQRSSSNLNYSDLLANVLAYGLSRISATPVPTEDIAAFSRQLSLALVGLIILTSIRLVLRGVTQLLRVTSRSLGASLMLLFLSQVMATYLLSTIIQMRSSFPPPPSTPDQQDAVVNLFSTVPEYEVFGSLFDWTFLLASAASAFVFWFAKKVTGSDDLEHD</sequence>
<feature type="domain" description="Abscisic acid G-protein coupled receptor-like" evidence="6">
    <location>
        <begin position="293"/>
        <end position="479"/>
    </location>
</feature>
<keyword evidence="3 5" id="KW-1133">Transmembrane helix</keyword>
<proteinExistence type="predicted"/>
<evidence type="ECO:0000256" key="1">
    <source>
        <dbReference type="ARBA" id="ARBA00004141"/>
    </source>
</evidence>
<evidence type="ECO:0000256" key="5">
    <source>
        <dbReference type="SAM" id="Phobius"/>
    </source>
</evidence>
<dbReference type="PANTHER" id="PTHR15948:SF0">
    <property type="entry name" value="GOLGI PH REGULATOR A-RELATED"/>
    <property type="match status" value="1"/>
</dbReference>
<evidence type="ECO:0000313" key="9">
    <source>
        <dbReference type="Proteomes" id="UP000298030"/>
    </source>
</evidence>